<keyword evidence="5 9" id="KW-0378">Hydrolase</keyword>
<evidence type="ECO:0000313" key="11">
    <source>
        <dbReference type="EMBL" id="MDO7873829.1"/>
    </source>
</evidence>
<gene>
    <name evidence="11" type="ORF">Q5H93_03725</name>
</gene>
<feature type="domain" description="GH10" evidence="10">
    <location>
        <begin position="20"/>
        <end position="339"/>
    </location>
</feature>
<evidence type="ECO:0000256" key="2">
    <source>
        <dbReference type="ARBA" id="ARBA00007495"/>
    </source>
</evidence>
<dbReference type="InterPro" id="IPR001000">
    <property type="entry name" value="GH10_dom"/>
</dbReference>
<dbReference type="PANTHER" id="PTHR31490:SF88">
    <property type="entry name" value="BETA-XYLANASE"/>
    <property type="match status" value="1"/>
</dbReference>
<comment type="caution">
    <text evidence="11">The sequence shown here is derived from an EMBL/GenBank/DDBJ whole genome shotgun (WGS) entry which is preliminary data.</text>
</comment>
<evidence type="ECO:0000259" key="10">
    <source>
        <dbReference type="PROSITE" id="PS51760"/>
    </source>
</evidence>
<evidence type="ECO:0000256" key="3">
    <source>
        <dbReference type="ARBA" id="ARBA00022651"/>
    </source>
</evidence>
<dbReference type="SUPFAM" id="SSF51445">
    <property type="entry name" value="(Trans)glycosidases"/>
    <property type="match status" value="1"/>
</dbReference>
<evidence type="ECO:0000256" key="7">
    <source>
        <dbReference type="ARBA" id="ARBA00023295"/>
    </source>
</evidence>
<dbReference type="PANTHER" id="PTHR31490">
    <property type="entry name" value="GLYCOSYL HYDROLASE"/>
    <property type="match status" value="1"/>
</dbReference>
<proteinExistence type="inferred from homology"/>
<dbReference type="SMART" id="SM00633">
    <property type="entry name" value="Glyco_10"/>
    <property type="match status" value="1"/>
</dbReference>
<comment type="catalytic activity">
    <reaction evidence="1 9">
        <text>Endohydrolysis of (1-&gt;4)-beta-D-xylosidic linkages in xylans.</text>
        <dbReference type="EC" id="3.2.1.8"/>
    </reaction>
</comment>
<evidence type="ECO:0000256" key="9">
    <source>
        <dbReference type="RuleBase" id="RU361174"/>
    </source>
</evidence>
<organism evidence="11 12">
    <name type="scientific">Hymenobacter aranciens</name>
    <dbReference type="NCBI Taxonomy" id="3063996"/>
    <lineage>
        <taxon>Bacteria</taxon>
        <taxon>Pseudomonadati</taxon>
        <taxon>Bacteroidota</taxon>
        <taxon>Cytophagia</taxon>
        <taxon>Cytophagales</taxon>
        <taxon>Hymenobacteraceae</taxon>
        <taxon>Hymenobacter</taxon>
    </lineage>
</organism>
<name>A0ABT9B6D1_9BACT</name>
<accession>A0ABT9B6D1</accession>
<dbReference type="InterPro" id="IPR017853">
    <property type="entry name" value="GH"/>
</dbReference>
<keyword evidence="7 9" id="KW-0326">Glycosidase</keyword>
<dbReference type="EC" id="3.2.1.8" evidence="9"/>
<evidence type="ECO:0000256" key="6">
    <source>
        <dbReference type="ARBA" id="ARBA00023277"/>
    </source>
</evidence>
<reference evidence="11" key="1">
    <citation type="submission" date="2023-07" db="EMBL/GenBank/DDBJ databases">
        <authorList>
            <person name="Kim M.K."/>
        </authorList>
    </citation>
    <scope>NUCLEOTIDE SEQUENCE</scope>
    <source>
        <strain evidence="11">ASUV-10-1</strain>
    </source>
</reference>
<evidence type="ECO:0000256" key="8">
    <source>
        <dbReference type="ARBA" id="ARBA00023326"/>
    </source>
</evidence>
<evidence type="ECO:0000256" key="1">
    <source>
        <dbReference type="ARBA" id="ARBA00000681"/>
    </source>
</evidence>
<evidence type="ECO:0000256" key="5">
    <source>
        <dbReference type="ARBA" id="ARBA00022801"/>
    </source>
</evidence>
<keyword evidence="8 9" id="KW-0624">Polysaccharide degradation</keyword>
<dbReference type="PRINTS" id="PR00134">
    <property type="entry name" value="GLHYDRLASE10"/>
</dbReference>
<dbReference type="RefSeq" id="WP_305005142.1">
    <property type="nucleotide sequence ID" value="NZ_JAUQSY010000002.1"/>
</dbReference>
<keyword evidence="3" id="KW-0858">Xylan degradation</keyword>
<comment type="similarity">
    <text evidence="2 9">Belongs to the glycosyl hydrolase 10 (cellulase F) family.</text>
</comment>
<evidence type="ECO:0000313" key="12">
    <source>
        <dbReference type="Proteomes" id="UP001176429"/>
    </source>
</evidence>
<dbReference type="Gene3D" id="3.20.20.80">
    <property type="entry name" value="Glycosidases"/>
    <property type="match status" value="1"/>
</dbReference>
<dbReference type="EMBL" id="JAUQSY010000002">
    <property type="protein sequence ID" value="MDO7873829.1"/>
    <property type="molecule type" value="Genomic_DNA"/>
</dbReference>
<dbReference type="PROSITE" id="PS51760">
    <property type="entry name" value="GH10_2"/>
    <property type="match status" value="1"/>
</dbReference>
<keyword evidence="4" id="KW-0732">Signal</keyword>
<protein>
    <recommendedName>
        <fullName evidence="9">Beta-xylanase</fullName>
        <ecNumber evidence="9">3.2.1.8</ecNumber>
    </recommendedName>
</protein>
<dbReference type="InterPro" id="IPR044846">
    <property type="entry name" value="GH10"/>
</dbReference>
<dbReference type="Pfam" id="PF00331">
    <property type="entry name" value="Glyco_hydro_10"/>
    <property type="match status" value="1"/>
</dbReference>
<keyword evidence="6 9" id="KW-0119">Carbohydrate metabolism</keyword>
<keyword evidence="12" id="KW-1185">Reference proteome</keyword>
<sequence>MLGGLVLGLPACRPAPPAPCDGAAALHAAYPFPIGVAVNPAWLYTPGDYQRLTTRHFNSITPENIFKPSYLHPAPNQYAWAEADALATFCQAHGQRLHGHALVWHQQLPGWMEHFAGSPADWDALLREHIQTICRHFRGRVGSWDVVNEAFDADGGLRATIWSQHLGAAYLEKAYRYAHEADPDAKLFYNDYDLESNPAKRRAVLGWLRTMRQRGVPVHGLGLQLHISVAHPDNTQLAAALREAQGTGLLLHLSEIDVAVHPLGQTGPPDAALLQRQADKLAFVVRCYRELPAAQQHGLTFWGLGDGDSWLRSYAHRDEYPLLFDDSYQPKPAFCALAR</sequence>
<evidence type="ECO:0000256" key="4">
    <source>
        <dbReference type="ARBA" id="ARBA00022729"/>
    </source>
</evidence>
<dbReference type="Proteomes" id="UP001176429">
    <property type="component" value="Unassembled WGS sequence"/>
</dbReference>